<dbReference type="CDD" id="cd01347">
    <property type="entry name" value="ligand_gated_channel"/>
    <property type="match status" value="1"/>
</dbReference>
<accession>A0AAJ1BJT7</accession>
<dbReference type="PANTHER" id="PTHR30069">
    <property type="entry name" value="TONB-DEPENDENT OUTER MEMBRANE RECEPTOR"/>
    <property type="match status" value="1"/>
</dbReference>
<evidence type="ECO:0000256" key="6">
    <source>
        <dbReference type="ARBA" id="ARBA00023065"/>
    </source>
</evidence>
<evidence type="ECO:0000256" key="3">
    <source>
        <dbReference type="ARBA" id="ARBA00022452"/>
    </source>
</evidence>
<dbReference type="PROSITE" id="PS52016">
    <property type="entry name" value="TONB_DEPENDENT_REC_3"/>
    <property type="match status" value="1"/>
</dbReference>
<keyword evidence="7 11" id="KW-0798">TonB box</keyword>
<dbReference type="Pfam" id="PF00593">
    <property type="entry name" value="TonB_dep_Rec_b-barrel"/>
    <property type="match status" value="1"/>
</dbReference>
<comment type="subcellular location">
    <subcellularLocation>
        <location evidence="1 10">Cell outer membrane</location>
        <topology evidence="1 10">Multi-pass membrane protein</topology>
    </subcellularLocation>
</comment>
<evidence type="ECO:0000256" key="5">
    <source>
        <dbReference type="ARBA" id="ARBA00022729"/>
    </source>
</evidence>
<sequence length="666" mass="73943">MKLRLGLSLSLVCLPLLADEQQDMDKLLSMSLSELGNLRVTSATLTEETLLSVPSAMSLYRREDIQALGVIYLHQLAALVPGFQTQRMDDSGLNATLSARGRHLGASSREVLVLIDGQRINDDWTGGSNFQDRLINIENAERIEFIRGPGSAIYGSNALMGVINIVTGGAKALKLGGGTQGVARASGQWQFGDQTRNLALFGALEQRDGHNYLLSEPSPDPATPDFVNARDPAELGDLYLRASFDEFRFSGRYQRRHSHDFYVVGYVAGDTGKANSDSWHTSLGWQHSWANAISLSGQLSYSHKNIELYAPTQLAPEPIFRPLQSIFGRVEELEWATQWTLQGPWQQARWLLGWEWRNPTLTDTGGAIVPHNGEAPILFDLSAADGRTVQGLFGQLQYPLLDTLQLTLGLRYDNYSDFGGHTSPRVALVQQLGDQHSLKLMYSEAFRAPSRVETGSRASDVLTANPDLRPEVAKTLELLWAHQWAAGLFSISLYDTELKDAVLDSFVAQPEPVRTWVNGAQHISGAELEWQYQWQAHWQSRLALSHIFHPGLELNTEASNLASMSLNYADGPWSAALYATWVSAKKDANEQDYPQDVSTVEYTRLGSRATLGMHLAWQWRPQLRITLHGDNLLNADYLDVAIRPNNAVGVPGPGRSWMLGLEWTPR</sequence>
<keyword evidence="16" id="KW-1185">Reference proteome</keyword>
<dbReference type="InterPro" id="IPR000531">
    <property type="entry name" value="Beta-barrel_TonB"/>
</dbReference>
<comment type="caution">
    <text evidence="15">The sequence shown here is derived from an EMBL/GenBank/DDBJ whole genome shotgun (WGS) entry which is preliminary data.</text>
</comment>
<feature type="chain" id="PRO_5042577971" evidence="12">
    <location>
        <begin position="19"/>
        <end position="666"/>
    </location>
</feature>
<evidence type="ECO:0000256" key="12">
    <source>
        <dbReference type="SAM" id="SignalP"/>
    </source>
</evidence>
<proteinExistence type="inferred from homology"/>
<evidence type="ECO:0000256" key="2">
    <source>
        <dbReference type="ARBA" id="ARBA00022448"/>
    </source>
</evidence>
<name>A0AAJ1BJT7_9GAMM</name>
<dbReference type="InterPro" id="IPR012910">
    <property type="entry name" value="Plug_dom"/>
</dbReference>
<evidence type="ECO:0000256" key="7">
    <source>
        <dbReference type="ARBA" id="ARBA00023077"/>
    </source>
</evidence>
<dbReference type="InterPro" id="IPR037066">
    <property type="entry name" value="Plug_dom_sf"/>
</dbReference>
<evidence type="ECO:0000313" key="15">
    <source>
        <dbReference type="EMBL" id="MCH4295049.1"/>
    </source>
</evidence>
<protein>
    <submittedName>
        <fullName evidence="15">TonB-dependent receptor</fullName>
    </submittedName>
</protein>
<evidence type="ECO:0000256" key="8">
    <source>
        <dbReference type="ARBA" id="ARBA00023136"/>
    </source>
</evidence>
<keyword evidence="8 10" id="KW-0472">Membrane</keyword>
<evidence type="ECO:0000256" key="9">
    <source>
        <dbReference type="ARBA" id="ARBA00023237"/>
    </source>
</evidence>
<keyword evidence="5 12" id="KW-0732">Signal</keyword>
<dbReference type="InterPro" id="IPR036942">
    <property type="entry name" value="Beta-barrel_TonB_sf"/>
</dbReference>
<keyword evidence="15" id="KW-0675">Receptor</keyword>
<evidence type="ECO:0000256" key="10">
    <source>
        <dbReference type="PROSITE-ProRule" id="PRU01360"/>
    </source>
</evidence>
<evidence type="ECO:0000256" key="11">
    <source>
        <dbReference type="RuleBase" id="RU003357"/>
    </source>
</evidence>
<comment type="similarity">
    <text evidence="10 11">Belongs to the TonB-dependent receptor family.</text>
</comment>
<dbReference type="RefSeq" id="WP_240591324.1">
    <property type="nucleotide sequence ID" value="NZ_JAKUDL010000004.1"/>
</dbReference>
<dbReference type="Proteomes" id="UP001297581">
    <property type="component" value="Unassembled WGS sequence"/>
</dbReference>
<feature type="signal peptide" evidence="12">
    <location>
        <begin position="1"/>
        <end position="18"/>
    </location>
</feature>
<keyword evidence="3 10" id="KW-1134">Transmembrane beta strand</keyword>
<gene>
    <name evidence="15" type="ORF">MJ923_12130</name>
</gene>
<keyword evidence="4 10" id="KW-0812">Transmembrane</keyword>
<feature type="domain" description="TonB-dependent receptor plug" evidence="14">
    <location>
        <begin position="51"/>
        <end position="162"/>
    </location>
</feature>
<dbReference type="Gene3D" id="2.40.170.20">
    <property type="entry name" value="TonB-dependent receptor, beta-barrel domain"/>
    <property type="match status" value="1"/>
</dbReference>
<dbReference type="AlphaFoldDB" id="A0AAJ1BJT7"/>
<dbReference type="Pfam" id="PF07715">
    <property type="entry name" value="Plug"/>
    <property type="match status" value="1"/>
</dbReference>
<evidence type="ECO:0000256" key="4">
    <source>
        <dbReference type="ARBA" id="ARBA00022692"/>
    </source>
</evidence>
<dbReference type="GO" id="GO:0015889">
    <property type="term" value="P:cobalamin transport"/>
    <property type="evidence" value="ECO:0007669"/>
    <property type="project" value="TreeGrafter"/>
</dbReference>
<dbReference type="EMBL" id="JAKUDL010000004">
    <property type="protein sequence ID" value="MCH4295049.1"/>
    <property type="molecule type" value="Genomic_DNA"/>
</dbReference>
<keyword evidence="9 10" id="KW-0998">Cell outer membrane</keyword>
<evidence type="ECO:0000259" key="14">
    <source>
        <dbReference type="Pfam" id="PF07715"/>
    </source>
</evidence>
<keyword evidence="6" id="KW-0406">Ion transport</keyword>
<dbReference type="GO" id="GO:0006811">
    <property type="term" value="P:monoatomic ion transport"/>
    <property type="evidence" value="ECO:0007669"/>
    <property type="project" value="UniProtKB-KW"/>
</dbReference>
<dbReference type="GO" id="GO:0009279">
    <property type="term" value="C:cell outer membrane"/>
    <property type="evidence" value="ECO:0007669"/>
    <property type="project" value="UniProtKB-SubCell"/>
</dbReference>
<evidence type="ECO:0000256" key="1">
    <source>
        <dbReference type="ARBA" id="ARBA00004571"/>
    </source>
</evidence>
<dbReference type="PANTHER" id="PTHR30069:SF53">
    <property type="entry name" value="COLICIN I RECEPTOR-RELATED"/>
    <property type="match status" value="1"/>
</dbReference>
<feature type="domain" description="TonB-dependent receptor-like beta-barrel" evidence="13">
    <location>
        <begin position="248"/>
        <end position="632"/>
    </location>
</feature>
<reference evidence="15 16" key="1">
    <citation type="submission" date="2022-02" db="EMBL/GenBank/DDBJ databases">
        <title>The genome sequence of Shewanella sp. 3B26.</title>
        <authorList>
            <person name="Du J."/>
        </authorList>
    </citation>
    <scope>NUCLEOTIDE SEQUENCE [LARGE SCALE GENOMIC DNA]</scope>
    <source>
        <strain evidence="15 16">3B26</strain>
    </source>
</reference>
<evidence type="ECO:0000259" key="13">
    <source>
        <dbReference type="Pfam" id="PF00593"/>
    </source>
</evidence>
<organism evidence="15 16">
    <name type="scientific">Shewanella zhuhaiensis</name>
    <dbReference type="NCBI Taxonomy" id="2919576"/>
    <lineage>
        <taxon>Bacteria</taxon>
        <taxon>Pseudomonadati</taxon>
        <taxon>Pseudomonadota</taxon>
        <taxon>Gammaproteobacteria</taxon>
        <taxon>Alteromonadales</taxon>
        <taxon>Shewanellaceae</taxon>
        <taxon>Shewanella</taxon>
    </lineage>
</organism>
<dbReference type="Gene3D" id="2.170.130.10">
    <property type="entry name" value="TonB-dependent receptor, plug domain"/>
    <property type="match status" value="1"/>
</dbReference>
<evidence type="ECO:0000313" key="16">
    <source>
        <dbReference type="Proteomes" id="UP001297581"/>
    </source>
</evidence>
<keyword evidence="2 10" id="KW-0813">Transport</keyword>
<dbReference type="InterPro" id="IPR039426">
    <property type="entry name" value="TonB-dep_rcpt-like"/>
</dbReference>
<dbReference type="SUPFAM" id="SSF56935">
    <property type="entry name" value="Porins"/>
    <property type="match status" value="1"/>
</dbReference>